<evidence type="ECO:0000313" key="3">
    <source>
        <dbReference type="Proteomes" id="UP001164746"/>
    </source>
</evidence>
<keyword evidence="3" id="KW-1185">Reference proteome</keyword>
<reference evidence="2" key="1">
    <citation type="submission" date="2022-11" db="EMBL/GenBank/DDBJ databases">
        <title>Centuries of genome instability and evolution in soft-shell clam transmissible cancer (bioRxiv).</title>
        <authorList>
            <person name="Hart S.F.M."/>
            <person name="Yonemitsu M.A."/>
            <person name="Giersch R.M."/>
            <person name="Beal B.F."/>
            <person name="Arriagada G."/>
            <person name="Davis B.W."/>
            <person name="Ostrander E.A."/>
            <person name="Goff S.P."/>
            <person name="Metzger M.J."/>
        </authorList>
    </citation>
    <scope>NUCLEOTIDE SEQUENCE</scope>
    <source>
        <strain evidence="2">MELC-2E11</strain>
        <tissue evidence="2">Siphon/mantle</tissue>
    </source>
</reference>
<evidence type="ECO:0000313" key="2">
    <source>
        <dbReference type="EMBL" id="WAR01880.1"/>
    </source>
</evidence>
<organism evidence="2 3">
    <name type="scientific">Mya arenaria</name>
    <name type="common">Soft-shell clam</name>
    <dbReference type="NCBI Taxonomy" id="6604"/>
    <lineage>
        <taxon>Eukaryota</taxon>
        <taxon>Metazoa</taxon>
        <taxon>Spiralia</taxon>
        <taxon>Lophotrochozoa</taxon>
        <taxon>Mollusca</taxon>
        <taxon>Bivalvia</taxon>
        <taxon>Autobranchia</taxon>
        <taxon>Heteroconchia</taxon>
        <taxon>Euheterodonta</taxon>
        <taxon>Imparidentia</taxon>
        <taxon>Neoheterodontei</taxon>
        <taxon>Myida</taxon>
        <taxon>Myoidea</taxon>
        <taxon>Myidae</taxon>
        <taxon>Mya</taxon>
    </lineage>
</organism>
<dbReference type="EMBL" id="CP111015">
    <property type="protein sequence ID" value="WAR01880.1"/>
    <property type="molecule type" value="Genomic_DNA"/>
</dbReference>
<feature type="compositionally biased region" description="Polar residues" evidence="1">
    <location>
        <begin position="134"/>
        <end position="143"/>
    </location>
</feature>
<evidence type="ECO:0000256" key="1">
    <source>
        <dbReference type="SAM" id="MobiDB-lite"/>
    </source>
</evidence>
<protein>
    <submittedName>
        <fullName evidence="2">Uncharacterized protein</fullName>
    </submittedName>
</protein>
<sequence>MFGPAAGRLNRRLDAALSEYLKKTTPDADIMHKRVVIQFPLSVLQLQDCPDTTKGLCSHLGQSHAISARRQPFNYFQQFQMILLAFANSLLGMSVRGRGLRSGQAAATVVHAATADDTSSARVQTQVPADRHQASSPPVLQPQ</sequence>
<feature type="region of interest" description="Disordered" evidence="1">
    <location>
        <begin position="117"/>
        <end position="143"/>
    </location>
</feature>
<accession>A0ABY7DVY4</accession>
<dbReference type="Proteomes" id="UP001164746">
    <property type="component" value="Chromosome 4"/>
</dbReference>
<gene>
    <name evidence="2" type="ORF">MAR_008438</name>
</gene>
<name>A0ABY7DVY4_MYAAR</name>
<proteinExistence type="predicted"/>